<dbReference type="AlphaFoldDB" id="U7R2L5"/>
<sequence length="448" mass="50382">MGRETLGISRAGMCVISTVAELHSECHRRRAQLKAQLFRIPLSGLHQWSITEEGFLAHRTGRFFRVVGARFEEPSTPGLVIERPMIDQAEIGILCLFVTVINGQYYGLITFKFEPGTPDGIEVAPSVQATRSNYQTVHGGMRVPGVEIALSKTVNTLVDALQREQEEWFLGKVNRNRIILLDENESKKVEMLIPDSYWVPISVLLASTLQHRLINMDLRSILSMWPLDTTLTPIASSSVYSANTNIKNSKLKKANTKLVPLNSLEEWKIGEYIEHQAQQLFSIVGYRVEGQKRETQFWDQPLLVPVRVGQCSLLLRKGKEGIEMLITERVRIGSVRGPTIEPMHQRGDIADYTTATHRVSMLAEAADLVYSNKIYTALQTEEGGRFHGAMMVYQLGLLGAYSRNERADCWMSLAEIDILNWHGDCLSIELRTCLAMLKGLILTGNITL</sequence>
<dbReference type="Proteomes" id="UP000017133">
    <property type="component" value="Unassembled WGS sequence"/>
</dbReference>
<dbReference type="GO" id="GO:0016829">
    <property type="term" value="F:lyase activity"/>
    <property type="evidence" value="ECO:0007669"/>
    <property type="project" value="InterPro"/>
</dbReference>
<organism evidence="2 3">
    <name type="scientific">Photorhabdus temperata J3</name>
    <dbReference type="NCBI Taxonomy" id="1389415"/>
    <lineage>
        <taxon>Bacteria</taxon>
        <taxon>Pseudomonadati</taxon>
        <taxon>Pseudomonadota</taxon>
        <taxon>Gammaproteobacteria</taxon>
        <taxon>Enterobacterales</taxon>
        <taxon>Morganellaceae</taxon>
        <taxon>Photorhabdus</taxon>
    </lineage>
</organism>
<keyword evidence="3" id="KW-1185">Reference proteome</keyword>
<evidence type="ECO:0000313" key="2">
    <source>
        <dbReference type="EMBL" id="ERT13602.1"/>
    </source>
</evidence>
<proteinExistence type="predicted"/>
<accession>U7R2L5</accession>
<comment type="caution">
    <text evidence="2">The sequence shown here is derived from an EMBL/GenBank/DDBJ whole genome shotgun (WGS) entry which is preliminary data.</text>
</comment>
<dbReference type="EMBL" id="AXDT01000065">
    <property type="protein sequence ID" value="ERT13602.1"/>
    <property type="molecule type" value="Genomic_DNA"/>
</dbReference>
<reference evidence="2 3" key="1">
    <citation type="submission" date="2013-10" db="EMBL/GenBank/DDBJ databases">
        <title>Whole Genome Shotgun Sequence of Photorhabdus temperata J3.</title>
        <authorList>
            <person name="Park G.-S."/>
            <person name="Hong S.-J."/>
            <person name="Shin J.-H."/>
        </authorList>
    </citation>
    <scope>NUCLEOTIDE SEQUENCE [LARGE SCALE GENOMIC DNA]</scope>
    <source>
        <strain evidence="2 3">J3</strain>
    </source>
</reference>
<feature type="domain" description="dTDP-4-dehydro-6-deoxy-alpha-D-glucopyranose 2,3-dehydratase" evidence="1">
    <location>
        <begin position="21"/>
        <end position="224"/>
    </location>
</feature>
<dbReference type="InterPro" id="IPR038153">
    <property type="entry name" value="EvaA-like_sf"/>
</dbReference>
<protein>
    <recommendedName>
        <fullName evidence="1">dTDP-4-dehydro-6-deoxy-alpha-D-glucopyranose 2,3-dehydratase domain-containing protein</fullName>
    </recommendedName>
</protein>
<dbReference type="InterPro" id="IPR005212">
    <property type="entry name" value="EvaA-like"/>
</dbReference>
<gene>
    <name evidence="2" type="ORF">O185_07950</name>
</gene>
<dbReference type="Pfam" id="PF03559">
    <property type="entry name" value="Hexose_dehydrat"/>
    <property type="match status" value="2"/>
</dbReference>
<dbReference type="PATRIC" id="fig|1389415.4.peg.1592"/>
<evidence type="ECO:0000259" key="1">
    <source>
        <dbReference type="Pfam" id="PF03559"/>
    </source>
</evidence>
<feature type="domain" description="dTDP-4-dehydro-6-deoxy-alpha-D-glucopyranose 2,3-dehydratase" evidence="1">
    <location>
        <begin position="251"/>
        <end position="437"/>
    </location>
</feature>
<evidence type="ECO:0000313" key="3">
    <source>
        <dbReference type="Proteomes" id="UP000017133"/>
    </source>
</evidence>
<name>U7R2L5_PHOTE</name>
<dbReference type="Gene3D" id="3.90.79.40">
    <property type="entry name" value="EvaA sugar 2,3-dehydratase subunit"/>
    <property type="match status" value="2"/>
</dbReference>